<sequence>MDVMRRTLVGVMGLGLLAAAGCVSDEEEGGDSFTLTGAISNVASGPVPAGTVTIRLEEQGVMDVAAKLIAETSVVSDGKATRVPFVLQVPKPELDKAVDAGFTIRVERDGRLIATNTSKQRYSGGSNVSLQIEPILY</sequence>
<proteinExistence type="predicted"/>
<dbReference type="Pfam" id="PF09619">
    <property type="entry name" value="YscW"/>
    <property type="match status" value="1"/>
</dbReference>
<dbReference type="RefSeq" id="WP_034797135.1">
    <property type="nucleotide sequence ID" value="NZ_CP015880.1"/>
</dbReference>
<keyword evidence="2" id="KW-1185">Reference proteome</keyword>
<keyword evidence="1" id="KW-0449">Lipoprotein</keyword>
<accession>A0ABY8HGL4</accession>
<dbReference type="PROSITE" id="PS51257">
    <property type="entry name" value="PROKAR_LIPOPROTEIN"/>
    <property type="match status" value="1"/>
</dbReference>
<gene>
    <name evidence="1" type="ORF">P4B07_00825</name>
</gene>
<dbReference type="EMBL" id="CP121308">
    <property type="protein sequence ID" value="WFP90953.1"/>
    <property type="molecule type" value="Genomic_DNA"/>
</dbReference>
<evidence type="ECO:0000313" key="2">
    <source>
        <dbReference type="Proteomes" id="UP001214094"/>
    </source>
</evidence>
<protein>
    <submittedName>
        <fullName evidence="1">YbaY family lipoprotein</fullName>
    </submittedName>
</protein>
<dbReference type="Proteomes" id="UP001214094">
    <property type="component" value="Chromosome"/>
</dbReference>
<dbReference type="GeneID" id="29517755"/>
<name>A0ABY8HGL4_ENSAD</name>
<reference evidence="1 2" key="1">
    <citation type="submission" date="2023-03" db="EMBL/GenBank/DDBJ databases">
        <title>Comparative genome and transcriptome analysis combination mining strategies for increasing vitamin B12 production of Ensifer adhaerens strain.</title>
        <authorList>
            <person name="Yongheng L."/>
        </authorList>
    </citation>
    <scope>NUCLEOTIDE SEQUENCE [LARGE SCALE GENOMIC DNA]</scope>
    <source>
        <strain evidence="1 2">Casida A-T305</strain>
    </source>
</reference>
<evidence type="ECO:0000313" key="1">
    <source>
        <dbReference type="EMBL" id="WFP90953.1"/>
    </source>
</evidence>
<organism evidence="1 2">
    <name type="scientific">Ensifer adhaerens</name>
    <name type="common">Sinorhizobium morelense</name>
    <dbReference type="NCBI Taxonomy" id="106592"/>
    <lineage>
        <taxon>Bacteria</taxon>
        <taxon>Pseudomonadati</taxon>
        <taxon>Pseudomonadota</taxon>
        <taxon>Alphaproteobacteria</taxon>
        <taxon>Hyphomicrobiales</taxon>
        <taxon>Rhizobiaceae</taxon>
        <taxon>Sinorhizobium/Ensifer group</taxon>
        <taxon>Ensifer</taxon>
    </lineage>
</organism>
<dbReference type="InterPro" id="IPR039366">
    <property type="entry name" value="Pilotin"/>
</dbReference>